<accession>A0A5J4YTY9</accession>
<dbReference type="Proteomes" id="UP000324585">
    <property type="component" value="Unassembled WGS sequence"/>
</dbReference>
<feature type="transmembrane region" description="Helical" evidence="2">
    <location>
        <begin position="224"/>
        <end position="246"/>
    </location>
</feature>
<gene>
    <name evidence="3" type="ORF">FVE85_5014</name>
</gene>
<keyword evidence="4" id="KW-1185">Reference proteome</keyword>
<name>A0A5J4YTY9_PORPP</name>
<protein>
    <recommendedName>
        <fullName evidence="5">DUF4203 domain-containing protein</fullName>
    </recommendedName>
</protein>
<keyword evidence="2" id="KW-0812">Transmembrane</keyword>
<reference evidence="4" key="1">
    <citation type="journal article" date="2019" name="Nat. Commun.">
        <title>Expansion of phycobilisome linker gene families in mesophilic red algae.</title>
        <authorList>
            <person name="Lee J."/>
            <person name="Kim D."/>
            <person name="Bhattacharya D."/>
            <person name="Yoon H.S."/>
        </authorList>
    </citation>
    <scope>NUCLEOTIDE SEQUENCE [LARGE SCALE GENOMIC DNA]</scope>
    <source>
        <strain evidence="4">CCMP 1328</strain>
    </source>
</reference>
<proteinExistence type="predicted"/>
<organism evidence="3 4">
    <name type="scientific">Porphyridium purpureum</name>
    <name type="common">Red alga</name>
    <name type="synonym">Porphyridium cruentum</name>
    <dbReference type="NCBI Taxonomy" id="35688"/>
    <lineage>
        <taxon>Eukaryota</taxon>
        <taxon>Rhodophyta</taxon>
        <taxon>Bangiophyceae</taxon>
        <taxon>Porphyridiales</taxon>
        <taxon>Porphyridiaceae</taxon>
        <taxon>Porphyridium</taxon>
    </lineage>
</organism>
<feature type="region of interest" description="Disordered" evidence="1">
    <location>
        <begin position="250"/>
        <end position="278"/>
    </location>
</feature>
<dbReference type="AlphaFoldDB" id="A0A5J4YTY9"/>
<evidence type="ECO:0000313" key="4">
    <source>
        <dbReference type="Proteomes" id="UP000324585"/>
    </source>
</evidence>
<keyword evidence="2" id="KW-0472">Membrane</keyword>
<evidence type="ECO:0000313" key="3">
    <source>
        <dbReference type="EMBL" id="KAA8493877.1"/>
    </source>
</evidence>
<dbReference type="EMBL" id="VRMN01000006">
    <property type="protein sequence ID" value="KAA8493877.1"/>
    <property type="molecule type" value="Genomic_DNA"/>
</dbReference>
<feature type="transmembrane region" description="Helical" evidence="2">
    <location>
        <begin position="184"/>
        <end position="204"/>
    </location>
</feature>
<feature type="transmembrane region" description="Helical" evidence="2">
    <location>
        <begin position="79"/>
        <end position="104"/>
    </location>
</feature>
<evidence type="ECO:0000256" key="1">
    <source>
        <dbReference type="SAM" id="MobiDB-lite"/>
    </source>
</evidence>
<feature type="transmembrane region" description="Helical" evidence="2">
    <location>
        <begin position="54"/>
        <end position="73"/>
    </location>
</feature>
<keyword evidence="2" id="KW-1133">Transmembrane helix</keyword>
<sequence length="278" mass="30142">MAHYREILFLVPVALAGVAVLALQVGAASTWLPVFVLSWLPVLLGSRVVTASLFLLPFWSVAVLAYEACLKYIQPSPTWLQALGMLAGVVAMGVAAGALSVFFLSDLVALLLGLSAGCIGVYILLGCSVLYVQTHEQHAQHADFLEQNGANWMALATFVMGICGASVALLVYKYPRFRPYTTIAIGAFGVCYGAAQLFNVPYDVPSMLLKPSPRAETRPNPEQWVWTFALSVGAFVLFLIGTALEIRRNRNQDQRRRHAQGNTEADALLQVNSSNTNP</sequence>
<feature type="transmembrane region" description="Helical" evidence="2">
    <location>
        <begin position="111"/>
        <end position="132"/>
    </location>
</feature>
<comment type="caution">
    <text evidence="3">The sequence shown here is derived from an EMBL/GenBank/DDBJ whole genome shotgun (WGS) entry which is preliminary data.</text>
</comment>
<evidence type="ECO:0008006" key="5">
    <source>
        <dbReference type="Google" id="ProtNLM"/>
    </source>
</evidence>
<feature type="transmembrane region" description="Helical" evidence="2">
    <location>
        <begin position="152"/>
        <end position="172"/>
    </location>
</feature>
<evidence type="ECO:0000256" key="2">
    <source>
        <dbReference type="SAM" id="Phobius"/>
    </source>
</evidence>